<reference evidence="2 3" key="1">
    <citation type="submission" date="2016-05" db="EMBL/GenBank/DDBJ databases">
        <title>Complete genome sequence of Novosphingobium guangzhouense SA925(T).</title>
        <authorList>
            <person name="Sha S."/>
        </authorList>
    </citation>
    <scope>NUCLEOTIDE SEQUENCE [LARGE SCALE GENOMIC DNA]</scope>
    <source>
        <strain evidence="2 3">SA925</strain>
    </source>
</reference>
<dbReference type="AlphaFoldDB" id="A0A2K2G320"/>
<dbReference type="RefSeq" id="WP_103095402.1">
    <property type="nucleotide sequence ID" value="NZ_LYMM01000026.1"/>
</dbReference>
<dbReference type="EMBL" id="LYMM01000026">
    <property type="protein sequence ID" value="PNU05426.1"/>
    <property type="molecule type" value="Genomic_DNA"/>
</dbReference>
<evidence type="ECO:0000313" key="3">
    <source>
        <dbReference type="Proteomes" id="UP000236327"/>
    </source>
</evidence>
<name>A0A2K2G320_9SPHN</name>
<evidence type="ECO:0000313" key="2">
    <source>
        <dbReference type="EMBL" id="PNU05426.1"/>
    </source>
</evidence>
<accession>A0A2K2G320</accession>
<dbReference type="OrthoDB" id="9850213at2"/>
<comment type="caution">
    <text evidence="2">The sequence shown here is derived from an EMBL/GenBank/DDBJ whole genome shotgun (WGS) entry which is preliminary data.</text>
</comment>
<protein>
    <submittedName>
        <fullName evidence="2">Uncharacterized protein</fullName>
    </submittedName>
</protein>
<feature type="region of interest" description="Disordered" evidence="1">
    <location>
        <begin position="1"/>
        <end position="21"/>
    </location>
</feature>
<organism evidence="2 3">
    <name type="scientific">Novosphingobium guangzhouense</name>
    <dbReference type="NCBI Taxonomy" id="1850347"/>
    <lineage>
        <taxon>Bacteria</taxon>
        <taxon>Pseudomonadati</taxon>
        <taxon>Pseudomonadota</taxon>
        <taxon>Alphaproteobacteria</taxon>
        <taxon>Sphingomonadales</taxon>
        <taxon>Sphingomonadaceae</taxon>
        <taxon>Novosphingobium</taxon>
    </lineage>
</organism>
<proteinExistence type="predicted"/>
<keyword evidence="3" id="KW-1185">Reference proteome</keyword>
<gene>
    <name evidence="2" type="ORF">A8V01_16745</name>
</gene>
<sequence>MIDQDDPLAGRWIKSATTEQQGKPVGDNRFRVNVSKKFYIAQLTGAFLNIYETAERVVHKKAGLSFVIFEGNRYQLRAPEDLGRILDMALSKGVHVNLGGLELDK</sequence>
<dbReference type="Proteomes" id="UP000236327">
    <property type="component" value="Unassembled WGS sequence"/>
</dbReference>
<evidence type="ECO:0000256" key="1">
    <source>
        <dbReference type="SAM" id="MobiDB-lite"/>
    </source>
</evidence>